<feature type="DNA-binding region" description="H-T-H motif" evidence="2">
    <location>
        <begin position="38"/>
        <end position="57"/>
    </location>
</feature>
<evidence type="ECO:0000256" key="1">
    <source>
        <dbReference type="ARBA" id="ARBA00023125"/>
    </source>
</evidence>
<dbReference type="PANTHER" id="PTHR43479:SF7">
    <property type="entry name" value="TETR-FAMILY TRANSCRIPTIONAL REGULATOR"/>
    <property type="match status" value="1"/>
</dbReference>
<dbReference type="Proteomes" id="UP000823936">
    <property type="component" value="Unassembled WGS sequence"/>
</dbReference>
<gene>
    <name evidence="4" type="ORF">IAB12_03395</name>
</gene>
<dbReference type="PROSITE" id="PS50977">
    <property type="entry name" value="HTH_TETR_2"/>
    <property type="match status" value="1"/>
</dbReference>
<reference evidence="4" key="2">
    <citation type="submission" date="2021-04" db="EMBL/GenBank/DDBJ databases">
        <authorList>
            <person name="Gilroy R."/>
        </authorList>
    </citation>
    <scope>NUCLEOTIDE SEQUENCE</scope>
    <source>
        <strain evidence="4">Gambia11-129</strain>
    </source>
</reference>
<dbReference type="InterPro" id="IPR009057">
    <property type="entry name" value="Homeodomain-like_sf"/>
</dbReference>
<protein>
    <submittedName>
        <fullName evidence="4">TetR/AcrR family transcriptional regulator</fullName>
    </submittedName>
</protein>
<dbReference type="Pfam" id="PF00440">
    <property type="entry name" value="TetR_N"/>
    <property type="match status" value="1"/>
</dbReference>
<organism evidence="4 5">
    <name type="scientific">Candidatus Ornithospirochaeta avicola</name>
    <dbReference type="NCBI Taxonomy" id="2840896"/>
    <lineage>
        <taxon>Bacteria</taxon>
        <taxon>Pseudomonadati</taxon>
        <taxon>Spirochaetota</taxon>
        <taxon>Spirochaetia</taxon>
        <taxon>Spirochaetales</taxon>
        <taxon>Spirochaetaceae</taxon>
        <taxon>Spirochaetaceae incertae sedis</taxon>
        <taxon>Candidatus Ornithospirochaeta</taxon>
    </lineage>
</organism>
<comment type="caution">
    <text evidence="4">The sequence shown here is derived from an EMBL/GenBank/DDBJ whole genome shotgun (WGS) entry which is preliminary data.</text>
</comment>
<reference evidence="4" key="1">
    <citation type="journal article" date="2021" name="PeerJ">
        <title>Extensive microbial diversity within the chicken gut microbiome revealed by metagenomics and culture.</title>
        <authorList>
            <person name="Gilroy R."/>
            <person name="Ravi A."/>
            <person name="Getino M."/>
            <person name="Pursley I."/>
            <person name="Horton D.L."/>
            <person name="Alikhan N.F."/>
            <person name="Baker D."/>
            <person name="Gharbi K."/>
            <person name="Hall N."/>
            <person name="Watson M."/>
            <person name="Adriaenssens E.M."/>
            <person name="Foster-Nyarko E."/>
            <person name="Jarju S."/>
            <person name="Secka A."/>
            <person name="Antonio M."/>
            <person name="Oren A."/>
            <person name="Chaudhuri R.R."/>
            <person name="La Ragione R."/>
            <person name="Hildebrand F."/>
            <person name="Pallen M.J."/>
        </authorList>
    </citation>
    <scope>NUCLEOTIDE SEQUENCE</scope>
    <source>
        <strain evidence="4">Gambia11-129</strain>
    </source>
</reference>
<dbReference type="AlphaFoldDB" id="A0A9D1PTI2"/>
<accession>A0A9D1PTI2</accession>
<dbReference type="Gene3D" id="1.10.357.10">
    <property type="entry name" value="Tetracycline Repressor, domain 2"/>
    <property type="match status" value="1"/>
</dbReference>
<dbReference type="InterPro" id="IPR023772">
    <property type="entry name" value="DNA-bd_HTH_TetR-type_CS"/>
</dbReference>
<evidence type="ECO:0000259" key="3">
    <source>
        <dbReference type="PROSITE" id="PS50977"/>
    </source>
</evidence>
<feature type="domain" description="HTH tetR-type" evidence="3">
    <location>
        <begin position="15"/>
        <end position="75"/>
    </location>
</feature>
<dbReference type="InterPro" id="IPR050624">
    <property type="entry name" value="HTH-type_Tx_Regulator"/>
</dbReference>
<dbReference type="GO" id="GO:0003677">
    <property type="term" value="F:DNA binding"/>
    <property type="evidence" value="ECO:0007669"/>
    <property type="project" value="UniProtKB-UniRule"/>
</dbReference>
<evidence type="ECO:0000256" key="2">
    <source>
        <dbReference type="PROSITE-ProRule" id="PRU00335"/>
    </source>
</evidence>
<dbReference type="EMBL" id="DXHU01000015">
    <property type="protein sequence ID" value="HIV98810.1"/>
    <property type="molecule type" value="Genomic_DNA"/>
</dbReference>
<dbReference type="PANTHER" id="PTHR43479">
    <property type="entry name" value="ACREF/ENVCD OPERON REPRESSOR-RELATED"/>
    <property type="match status" value="1"/>
</dbReference>
<dbReference type="InterPro" id="IPR001647">
    <property type="entry name" value="HTH_TetR"/>
</dbReference>
<evidence type="ECO:0000313" key="4">
    <source>
        <dbReference type="EMBL" id="HIV98810.1"/>
    </source>
</evidence>
<proteinExistence type="predicted"/>
<keyword evidence="1 2" id="KW-0238">DNA-binding</keyword>
<dbReference type="PROSITE" id="PS01081">
    <property type="entry name" value="HTH_TETR_1"/>
    <property type="match status" value="1"/>
</dbReference>
<evidence type="ECO:0000313" key="5">
    <source>
        <dbReference type="Proteomes" id="UP000823936"/>
    </source>
</evidence>
<sequence length="214" mass="25040">MSEEIRKKAEYRSSLRSKTLIKKALLKLMKEKSFDSITIAEIVKKADINRGTFYAHFHSTREVLEKIQDDMIHEIMTILEKYSADFIFENPRPVFQAITDYLASDIEYARLLFQVSGFAEYIGNHKSAIFSFFLHSTYGRRFIRDGREKEFILVVDFWMSAIIDVYYDAVLERVPFSIYELPSLCCGIADFTRLTWFEKLLSLDNAAAEPEKHN</sequence>
<dbReference type="SUPFAM" id="SSF46689">
    <property type="entry name" value="Homeodomain-like"/>
    <property type="match status" value="1"/>
</dbReference>
<name>A0A9D1PTI2_9SPIO</name>